<dbReference type="Proteomes" id="UP000324897">
    <property type="component" value="Unassembled WGS sequence"/>
</dbReference>
<feature type="non-terminal residue" evidence="2">
    <location>
        <position position="1"/>
    </location>
</feature>
<protein>
    <submittedName>
        <fullName evidence="2">Uncharacterized protein</fullName>
    </submittedName>
</protein>
<name>A0A5J9T131_9POAL</name>
<gene>
    <name evidence="2" type="ORF">EJB05_48240</name>
</gene>
<evidence type="ECO:0000313" key="3">
    <source>
        <dbReference type="Proteomes" id="UP000324897"/>
    </source>
</evidence>
<accession>A0A5J9T131</accession>
<organism evidence="2 3">
    <name type="scientific">Eragrostis curvula</name>
    <name type="common">weeping love grass</name>
    <dbReference type="NCBI Taxonomy" id="38414"/>
    <lineage>
        <taxon>Eukaryota</taxon>
        <taxon>Viridiplantae</taxon>
        <taxon>Streptophyta</taxon>
        <taxon>Embryophyta</taxon>
        <taxon>Tracheophyta</taxon>
        <taxon>Spermatophyta</taxon>
        <taxon>Magnoliopsida</taxon>
        <taxon>Liliopsida</taxon>
        <taxon>Poales</taxon>
        <taxon>Poaceae</taxon>
        <taxon>PACMAD clade</taxon>
        <taxon>Chloridoideae</taxon>
        <taxon>Eragrostideae</taxon>
        <taxon>Eragrostidinae</taxon>
        <taxon>Eragrostis</taxon>
    </lineage>
</organism>
<dbReference type="Gramene" id="TVU05089">
    <property type="protein sequence ID" value="TVU05089"/>
    <property type="gene ID" value="EJB05_48240"/>
</dbReference>
<proteinExistence type="predicted"/>
<comment type="caution">
    <text evidence="2">The sequence shown here is derived from an EMBL/GenBank/DDBJ whole genome shotgun (WGS) entry which is preliminary data.</text>
</comment>
<keyword evidence="3" id="KW-1185">Reference proteome</keyword>
<feature type="region of interest" description="Disordered" evidence="1">
    <location>
        <begin position="1"/>
        <end position="30"/>
    </location>
</feature>
<evidence type="ECO:0000313" key="2">
    <source>
        <dbReference type="EMBL" id="TVU05089.1"/>
    </source>
</evidence>
<dbReference type="AlphaFoldDB" id="A0A5J9T131"/>
<reference evidence="2 3" key="1">
    <citation type="journal article" date="2019" name="Sci. Rep.">
        <title>A high-quality genome of Eragrostis curvula grass provides insights into Poaceae evolution and supports new strategies to enhance forage quality.</title>
        <authorList>
            <person name="Carballo J."/>
            <person name="Santos B.A.C.M."/>
            <person name="Zappacosta D."/>
            <person name="Garbus I."/>
            <person name="Selva J.P."/>
            <person name="Gallo C.A."/>
            <person name="Diaz A."/>
            <person name="Albertini E."/>
            <person name="Caccamo M."/>
            <person name="Echenique V."/>
        </authorList>
    </citation>
    <scope>NUCLEOTIDE SEQUENCE [LARGE SCALE GENOMIC DNA]</scope>
    <source>
        <strain evidence="3">cv. Victoria</strain>
        <tissue evidence="2">Leaf</tissue>
    </source>
</reference>
<dbReference type="EMBL" id="RWGY01000051">
    <property type="protein sequence ID" value="TVU05089.1"/>
    <property type="molecule type" value="Genomic_DNA"/>
</dbReference>
<sequence length="69" mass="7069">MAPPLAAAASRRRAGEPPPTPGEARPVGDREARIRRILGGAARWFSVDWSSCGPVAAASTASRGKAKGS</sequence>
<evidence type="ECO:0000256" key="1">
    <source>
        <dbReference type="SAM" id="MobiDB-lite"/>
    </source>
</evidence>